<dbReference type="PANTHER" id="PTHR36167:SF3">
    <property type="entry name" value="C2H2 FINGER DOMAIN TRANSCRIPTION FACTOR (EUROFUNG)-RELATED"/>
    <property type="match status" value="1"/>
</dbReference>
<dbReference type="InterPro" id="IPR013087">
    <property type="entry name" value="Znf_C2H2_type"/>
</dbReference>
<reference evidence="4" key="1">
    <citation type="journal article" date="2023" name="Mol. Phylogenet. Evol.">
        <title>Genome-scale phylogeny and comparative genomics of the fungal order Sordariales.</title>
        <authorList>
            <person name="Hensen N."/>
            <person name="Bonometti L."/>
            <person name="Westerberg I."/>
            <person name="Brannstrom I.O."/>
            <person name="Guillou S."/>
            <person name="Cros-Aarteil S."/>
            <person name="Calhoun S."/>
            <person name="Haridas S."/>
            <person name="Kuo A."/>
            <person name="Mondo S."/>
            <person name="Pangilinan J."/>
            <person name="Riley R."/>
            <person name="LaButti K."/>
            <person name="Andreopoulos B."/>
            <person name="Lipzen A."/>
            <person name="Chen C."/>
            <person name="Yan M."/>
            <person name="Daum C."/>
            <person name="Ng V."/>
            <person name="Clum A."/>
            <person name="Steindorff A."/>
            <person name="Ohm R.A."/>
            <person name="Martin F."/>
            <person name="Silar P."/>
            <person name="Natvig D.O."/>
            <person name="Lalanne C."/>
            <person name="Gautier V."/>
            <person name="Ament-Velasquez S.L."/>
            <person name="Kruys A."/>
            <person name="Hutchinson M.I."/>
            <person name="Powell A.J."/>
            <person name="Barry K."/>
            <person name="Miller A.N."/>
            <person name="Grigoriev I.V."/>
            <person name="Debuchy R."/>
            <person name="Gladieux P."/>
            <person name="Hiltunen Thoren M."/>
            <person name="Johannesson H."/>
        </authorList>
    </citation>
    <scope>NUCLEOTIDE SEQUENCE</scope>
    <source>
        <strain evidence="4">CBS 333.67</strain>
    </source>
</reference>
<comment type="caution">
    <text evidence="4">The sequence shown here is derived from an EMBL/GenBank/DDBJ whole genome shotgun (WGS) entry which is preliminary data.</text>
</comment>
<keyword evidence="5" id="KW-1185">Reference proteome</keyword>
<keyword evidence="1" id="KW-0862">Zinc</keyword>
<dbReference type="GO" id="GO:0006355">
    <property type="term" value="P:regulation of DNA-templated transcription"/>
    <property type="evidence" value="ECO:0007669"/>
    <property type="project" value="InterPro"/>
</dbReference>
<keyword evidence="1" id="KW-0479">Metal-binding</keyword>
<sequence length="384" mass="41804">MDRGAPEYSQSGLPSPHPSSVDDTQSKASPIDPATAAPYAAQQEPRSAAYSNSATPTSDYSVYPPTSRSGAFPEMQRQYPPAPNPNGGSAGMPQTPTSPSMPLGDGRSHQNPQQQQANSDSHVPIDPSMAAPSPTYTTHGQYSPYAPPPHPDMGHGYQQHGAPGLYAQPRPDWAGYSQQAPGHITPTQHVFHHQPPASQVRTNQVYSFVPIPGAQQHKRPRRRYEEIERMYRCGWQGCEKAYGTLNHLNAHVTMQGHGQKRTPEEFKEIRRQWKARKKEQEAANKAAEEERQRQAAAAAAAAQNGGPDQQAAADTAQPPTTYAASGTVQLPPIGYQARYPNQSAPGMQQPLPEYNYSNYSPTSPYGQSNQQMYNQHNGGPGGNH</sequence>
<feature type="region of interest" description="Disordered" evidence="2">
    <location>
        <begin position="274"/>
        <end position="384"/>
    </location>
</feature>
<organism evidence="4 5">
    <name type="scientific">Chaetomium strumarium</name>
    <dbReference type="NCBI Taxonomy" id="1170767"/>
    <lineage>
        <taxon>Eukaryota</taxon>
        <taxon>Fungi</taxon>
        <taxon>Dikarya</taxon>
        <taxon>Ascomycota</taxon>
        <taxon>Pezizomycotina</taxon>
        <taxon>Sordariomycetes</taxon>
        <taxon>Sordariomycetidae</taxon>
        <taxon>Sordariales</taxon>
        <taxon>Chaetomiaceae</taxon>
        <taxon>Chaetomium</taxon>
    </lineage>
</organism>
<gene>
    <name evidence="4" type="ORF">B0T15DRAFT_319838</name>
</gene>
<dbReference type="InterPro" id="IPR039327">
    <property type="entry name" value="CON7-like"/>
</dbReference>
<name>A0AAJ0LXR3_9PEZI</name>
<evidence type="ECO:0000256" key="2">
    <source>
        <dbReference type="SAM" id="MobiDB-lite"/>
    </source>
</evidence>
<evidence type="ECO:0000256" key="1">
    <source>
        <dbReference type="PROSITE-ProRule" id="PRU00042"/>
    </source>
</evidence>
<dbReference type="AlphaFoldDB" id="A0AAJ0LXR3"/>
<evidence type="ECO:0000313" key="5">
    <source>
        <dbReference type="Proteomes" id="UP001273166"/>
    </source>
</evidence>
<proteinExistence type="predicted"/>
<dbReference type="GO" id="GO:0008270">
    <property type="term" value="F:zinc ion binding"/>
    <property type="evidence" value="ECO:0007669"/>
    <property type="project" value="UniProtKB-KW"/>
</dbReference>
<feature type="compositionally biased region" description="Polar residues" evidence="2">
    <location>
        <begin position="366"/>
        <end position="377"/>
    </location>
</feature>
<dbReference type="RefSeq" id="XP_062717432.1">
    <property type="nucleotide sequence ID" value="XM_062864040.1"/>
</dbReference>
<evidence type="ECO:0000313" key="4">
    <source>
        <dbReference type="EMBL" id="KAK3301652.1"/>
    </source>
</evidence>
<keyword evidence="1" id="KW-0863">Zinc-finger</keyword>
<dbReference type="Proteomes" id="UP001273166">
    <property type="component" value="Unassembled WGS sequence"/>
</dbReference>
<feature type="domain" description="C2H2-type" evidence="3">
    <location>
        <begin position="231"/>
        <end position="262"/>
    </location>
</feature>
<protein>
    <recommendedName>
        <fullName evidence="3">C2H2-type domain-containing protein</fullName>
    </recommendedName>
</protein>
<feature type="compositionally biased region" description="Polar residues" evidence="2">
    <location>
        <begin position="49"/>
        <end position="69"/>
    </location>
</feature>
<feature type="compositionally biased region" description="Low complexity" evidence="2">
    <location>
        <begin position="354"/>
        <end position="365"/>
    </location>
</feature>
<dbReference type="GeneID" id="87882869"/>
<dbReference type="PANTHER" id="PTHR36167">
    <property type="entry name" value="C2H2 FINGER DOMAIN TRANSCRIPTION FACTOR (EUROFUNG)-RELATED"/>
    <property type="match status" value="1"/>
</dbReference>
<reference evidence="4" key="2">
    <citation type="submission" date="2023-06" db="EMBL/GenBank/DDBJ databases">
        <authorList>
            <consortium name="Lawrence Berkeley National Laboratory"/>
            <person name="Mondo S.J."/>
            <person name="Hensen N."/>
            <person name="Bonometti L."/>
            <person name="Westerberg I."/>
            <person name="Brannstrom I.O."/>
            <person name="Guillou S."/>
            <person name="Cros-Aarteil S."/>
            <person name="Calhoun S."/>
            <person name="Haridas S."/>
            <person name="Kuo A."/>
            <person name="Pangilinan J."/>
            <person name="Riley R."/>
            <person name="Labutti K."/>
            <person name="Andreopoulos B."/>
            <person name="Lipzen A."/>
            <person name="Chen C."/>
            <person name="Yanf M."/>
            <person name="Daum C."/>
            <person name="Ng V."/>
            <person name="Clum A."/>
            <person name="Steindorff A."/>
            <person name="Ohm R."/>
            <person name="Martin F."/>
            <person name="Silar P."/>
            <person name="Natvig D."/>
            <person name="Lalanne C."/>
            <person name="Gautier V."/>
            <person name="Ament-Velasquez S.L."/>
            <person name="Kruys A."/>
            <person name="Hutchinson M.I."/>
            <person name="Powell A.J."/>
            <person name="Barry K."/>
            <person name="Miller A.N."/>
            <person name="Grigoriev I.V."/>
            <person name="Debuchy R."/>
            <person name="Gladieux P."/>
            <person name="Thoren M.H."/>
            <person name="Johannesson H."/>
        </authorList>
    </citation>
    <scope>NUCLEOTIDE SEQUENCE</scope>
    <source>
        <strain evidence="4">CBS 333.67</strain>
    </source>
</reference>
<dbReference type="PROSITE" id="PS50157">
    <property type="entry name" value="ZINC_FINGER_C2H2_2"/>
    <property type="match status" value="1"/>
</dbReference>
<dbReference type="PROSITE" id="PS00028">
    <property type="entry name" value="ZINC_FINGER_C2H2_1"/>
    <property type="match status" value="1"/>
</dbReference>
<dbReference type="Gene3D" id="3.30.160.60">
    <property type="entry name" value="Classic Zinc Finger"/>
    <property type="match status" value="1"/>
</dbReference>
<accession>A0AAJ0LXR3</accession>
<feature type="compositionally biased region" description="Low complexity" evidence="2">
    <location>
        <begin position="294"/>
        <end position="324"/>
    </location>
</feature>
<evidence type="ECO:0000259" key="3">
    <source>
        <dbReference type="PROSITE" id="PS50157"/>
    </source>
</evidence>
<dbReference type="EMBL" id="JAUDZG010000008">
    <property type="protein sequence ID" value="KAK3301652.1"/>
    <property type="molecule type" value="Genomic_DNA"/>
</dbReference>
<feature type="compositionally biased region" description="Basic and acidic residues" evidence="2">
    <location>
        <begin position="278"/>
        <end position="293"/>
    </location>
</feature>
<feature type="compositionally biased region" description="Polar residues" evidence="2">
    <location>
        <begin position="109"/>
        <end position="121"/>
    </location>
</feature>
<feature type="region of interest" description="Disordered" evidence="2">
    <location>
        <begin position="1"/>
        <end position="156"/>
    </location>
</feature>